<dbReference type="OrthoDB" id="5329749at2759"/>
<dbReference type="EMBL" id="LXJU01000001">
    <property type="protein sequence ID" value="OGE58492.1"/>
    <property type="molecule type" value="Genomic_DNA"/>
</dbReference>
<evidence type="ECO:0008006" key="3">
    <source>
        <dbReference type="Google" id="ProtNLM"/>
    </source>
</evidence>
<gene>
    <name evidence="1" type="ORF">PENARI_c001G03421</name>
</gene>
<proteinExistence type="predicted"/>
<accession>A0A1F5LZ82</accession>
<name>A0A1F5LZ82_PENAI</name>
<sequence length="145" mass="16724">MGENFIWRTLARVHYDEGRLEEAEQLEIQVMETRKTKLGEDYPDTLASMANLDASILCKSITSNLQNLLYPVGQVEVHSENILRRLNVLFNLEIKGEPTRWLVILPDQNTLHRMSPNTYVGCRSGLMYAIDNNHRLEAARIQELL</sequence>
<dbReference type="RefSeq" id="XP_022493915.1">
    <property type="nucleotide sequence ID" value="XM_022626385.1"/>
</dbReference>
<evidence type="ECO:0000313" key="2">
    <source>
        <dbReference type="Proteomes" id="UP000177622"/>
    </source>
</evidence>
<dbReference type="Proteomes" id="UP000177622">
    <property type="component" value="Unassembled WGS sequence"/>
</dbReference>
<dbReference type="AlphaFoldDB" id="A0A1F5LZ82"/>
<protein>
    <recommendedName>
        <fullName evidence="3">MalT-like TPR region domain-containing protein</fullName>
    </recommendedName>
</protein>
<dbReference type="STRING" id="1835702.A0A1F5LZ82"/>
<evidence type="ECO:0000313" key="1">
    <source>
        <dbReference type="EMBL" id="OGE58492.1"/>
    </source>
</evidence>
<comment type="caution">
    <text evidence="1">The sequence shown here is derived from an EMBL/GenBank/DDBJ whole genome shotgun (WGS) entry which is preliminary data.</text>
</comment>
<dbReference type="InterPro" id="IPR011990">
    <property type="entry name" value="TPR-like_helical_dom_sf"/>
</dbReference>
<organism evidence="1 2">
    <name type="scientific">Penicillium arizonense</name>
    <dbReference type="NCBI Taxonomy" id="1835702"/>
    <lineage>
        <taxon>Eukaryota</taxon>
        <taxon>Fungi</taxon>
        <taxon>Dikarya</taxon>
        <taxon>Ascomycota</taxon>
        <taxon>Pezizomycotina</taxon>
        <taxon>Eurotiomycetes</taxon>
        <taxon>Eurotiomycetidae</taxon>
        <taxon>Eurotiales</taxon>
        <taxon>Aspergillaceae</taxon>
        <taxon>Penicillium</taxon>
    </lineage>
</organism>
<dbReference type="Pfam" id="PF13374">
    <property type="entry name" value="TPR_10"/>
    <property type="match status" value="1"/>
</dbReference>
<reference evidence="1 2" key="1">
    <citation type="journal article" date="2016" name="Sci. Rep.">
        <title>Penicillium arizonense, a new, genome sequenced fungal species, reveals a high chemical diversity in secreted metabolites.</title>
        <authorList>
            <person name="Grijseels S."/>
            <person name="Nielsen J.C."/>
            <person name="Randelovic M."/>
            <person name="Nielsen J."/>
            <person name="Nielsen K.F."/>
            <person name="Workman M."/>
            <person name="Frisvad J.C."/>
        </authorList>
    </citation>
    <scope>NUCLEOTIDE SEQUENCE [LARGE SCALE GENOMIC DNA]</scope>
    <source>
        <strain evidence="1 2">CBS 141311</strain>
    </source>
</reference>
<keyword evidence="2" id="KW-1185">Reference proteome</keyword>
<dbReference type="Gene3D" id="1.25.40.10">
    <property type="entry name" value="Tetratricopeptide repeat domain"/>
    <property type="match status" value="1"/>
</dbReference>
<dbReference type="GeneID" id="34571119"/>